<sequence length="181" mass="20667">LAKVTKQTFNPRNAKNANIYEASLTRVLQELPTARLSQKAAEPCLEQKRNRCVRLSLEIQSAHQPGKPGKVKEFEVNLLYYLDKVHIVKTSNSTVCFSQMALEEYVAGDSFVIKKKENSSPPLGPLHKRFENYKLQVGYEKRTSYTRTIQAANCTYRQIFLDLKITSQMALRPKFIGAKNL</sequence>
<protein>
    <submittedName>
        <fullName evidence="2">Uncharacterized protein</fullName>
    </submittedName>
</protein>
<accession>A0A915IQQ3</accession>
<reference evidence="2" key="1">
    <citation type="submission" date="2022-11" db="UniProtKB">
        <authorList>
            <consortium name="WormBaseParasite"/>
        </authorList>
    </citation>
    <scope>IDENTIFICATION</scope>
</reference>
<dbReference type="WBParaSite" id="nRc.2.0.1.t16141-RA">
    <property type="protein sequence ID" value="nRc.2.0.1.t16141-RA"/>
    <property type="gene ID" value="nRc.2.0.1.g16141"/>
</dbReference>
<name>A0A915IQQ3_ROMCU</name>
<keyword evidence="1" id="KW-1185">Reference proteome</keyword>
<dbReference type="AlphaFoldDB" id="A0A915IQQ3"/>
<evidence type="ECO:0000313" key="2">
    <source>
        <dbReference type="WBParaSite" id="nRc.2.0.1.t16141-RA"/>
    </source>
</evidence>
<evidence type="ECO:0000313" key="1">
    <source>
        <dbReference type="Proteomes" id="UP000887565"/>
    </source>
</evidence>
<organism evidence="1 2">
    <name type="scientific">Romanomermis culicivorax</name>
    <name type="common">Nematode worm</name>
    <dbReference type="NCBI Taxonomy" id="13658"/>
    <lineage>
        <taxon>Eukaryota</taxon>
        <taxon>Metazoa</taxon>
        <taxon>Ecdysozoa</taxon>
        <taxon>Nematoda</taxon>
        <taxon>Enoplea</taxon>
        <taxon>Dorylaimia</taxon>
        <taxon>Mermithida</taxon>
        <taxon>Mermithoidea</taxon>
        <taxon>Mermithidae</taxon>
        <taxon>Romanomermis</taxon>
    </lineage>
</organism>
<proteinExistence type="predicted"/>
<dbReference type="Proteomes" id="UP000887565">
    <property type="component" value="Unplaced"/>
</dbReference>